<comment type="caution">
    <text evidence="1">The sequence shown here is derived from an EMBL/GenBank/DDBJ whole genome shotgun (WGS) entry which is preliminary data.</text>
</comment>
<gene>
    <name evidence="1" type="ORF">LCGC14_1677710</name>
</gene>
<feature type="non-terminal residue" evidence="1">
    <location>
        <position position="1"/>
    </location>
</feature>
<proteinExistence type="predicted"/>
<evidence type="ECO:0000313" key="1">
    <source>
        <dbReference type="EMBL" id="KKM17253.1"/>
    </source>
</evidence>
<protein>
    <submittedName>
        <fullName evidence="1">Uncharacterized protein</fullName>
    </submittedName>
</protein>
<organism evidence="1">
    <name type="scientific">marine sediment metagenome</name>
    <dbReference type="NCBI Taxonomy" id="412755"/>
    <lineage>
        <taxon>unclassified sequences</taxon>
        <taxon>metagenomes</taxon>
        <taxon>ecological metagenomes</taxon>
    </lineage>
</organism>
<accession>A0A0F9K582</accession>
<reference evidence="1" key="1">
    <citation type="journal article" date="2015" name="Nature">
        <title>Complex archaea that bridge the gap between prokaryotes and eukaryotes.</title>
        <authorList>
            <person name="Spang A."/>
            <person name="Saw J.H."/>
            <person name="Jorgensen S.L."/>
            <person name="Zaremba-Niedzwiedzka K."/>
            <person name="Martijn J."/>
            <person name="Lind A.E."/>
            <person name="van Eijk R."/>
            <person name="Schleper C."/>
            <person name="Guy L."/>
            <person name="Ettema T.J."/>
        </authorList>
    </citation>
    <scope>NUCLEOTIDE SEQUENCE</scope>
</reference>
<dbReference type="EMBL" id="LAZR01014496">
    <property type="protein sequence ID" value="KKM17253.1"/>
    <property type="molecule type" value="Genomic_DNA"/>
</dbReference>
<dbReference type="AlphaFoldDB" id="A0A0F9K582"/>
<sequence length="27" mass="2969">GGEITERFVLPNGTILADKVKILKEVK</sequence>
<name>A0A0F9K582_9ZZZZ</name>